<dbReference type="Pfam" id="PF13671">
    <property type="entry name" value="AAA_33"/>
    <property type="match status" value="1"/>
</dbReference>
<organism evidence="1 2">
    <name type="scientific">Rhodoblastus sphagnicola</name>
    <dbReference type="NCBI Taxonomy" id="333368"/>
    <lineage>
        <taxon>Bacteria</taxon>
        <taxon>Pseudomonadati</taxon>
        <taxon>Pseudomonadota</taxon>
        <taxon>Alphaproteobacteria</taxon>
        <taxon>Hyphomicrobiales</taxon>
        <taxon>Rhodoblastaceae</taxon>
        <taxon>Rhodoblastus</taxon>
    </lineage>
</organism>
<gene>
    <name evidence="1" type="ORF">CCR94_20510</name>
</gene>
<keyword evidence="1" id="KW-0418">Kinase</keyword>
<dbReference type="AlphaFoldDB" id="A0A2S6MXY6"/>
<evidence type="ECO:0000313" key="1">
    <source>
        <dbReference type="EMBL" id="PPQ27218.1"/>
    </source>
</evidence>
<dbReference type="RefSeq" id="WP_104509741.1">
    <property type="nucleotide sequence ID" value="NZ_JACIGC010000005.1"/>
</dbReference>
<dbReference type="SUPFAM" id="SSF52540">
    <property type="entry name" value="P-loop containing nucleoside triphosphate hydrolases"/>
    <property type="match status" value="1"/>
</dbReference>
<evidence type="ECO:0000313" key="2">
    <source>
        <dbReference type="Proteomes" id="UP000239089"/>
    </source>
</evidence>
<comment type="caution">
    <text evidence="1">The sequence shown here is derived from an EMBL/GenBank/DDBJ whole genome shotgun (WGS) entry which is preliminary data.</text>
</comment>
<dbReference type="GO" id="GO:0016301">
    <property type="term" value="F:kinase activity"/>
    <property type="evidence" value="ECO:0007669"/>
    <property type="project" value="UniProtKB-KW"/>
</dbReference>
<sequence length="172" mass="18393">MAEPKLIILSGLPGVGKSTLARALALELGALWLRIDSIEQGIRDSGVAKGSLDDAGYRAAQAIAADNLGLGHIVIADCVNPWEITRDAWRAVGVGAGVPVVEFELVCSDREEHRARVESRTVAIANLTPPSWEEVLARDYRPWRRAPVRIDTAGKSVGECLKLMCSALGTAP</sequence>
<dbReference type="PANTHER" id="PTHR37807">
    <property type="entry name" value="OS07G0160300 PROTEIN"/>
    <property type="match status" value="1"/>
</dbReference>
<reference evidence="1 2" key="1">
    <citation type="journal article" date="2018" name="Arch. Microbiol.">
        <title>New insights into the metabolic potential of the phototrophic purple bacterium Rhodopila globiformis DSM 161(T) from its draft genome sequence and evidence for a vanadium-dependent nitrogenase.</title>
        <authorList>
            <person name="Imhoff J.F."/>
            <person name="Rahn T."/>
            <person name="Kunzel S."/>
            <person name="Neulinger S.C."/>
        </authorList>
    </citation>
    <scope>NUCLEOTIDE SEQUENCE [LARGE SCALE GENOMIC DNA]</scope>
    <source>
        <strain evidence="1 2">DSM 16996</strain>
    </source>
</reference>
<proteinExistence type="predicted"/>
<dbReference type="InterPro" id="IPR027417">
    <property type="entry name" value="P-loop_NTPase"/>
</dbReference>
<dbReference type="OrthoDB" id="3819922at2"/>
<dbReference type="Gene3D" id="3.40.50.300">
    <property type="entry name" value="P-loop containing nucleotide triphosphate hydrolases"/>
    <property type="match status" value="1"/>
</dbReference>
<dbReference type="EMBL" id="NHSJ01000126">
    <property type="protein sequence ID" value="PPQ27218.1"/>
    <property type="molecule type" value="Genomic_DNA"/>
</dbReference>
<dbReference type="PANTHER" id="PTHR37807:SF3">
    <property type="entry name" value="OS07G0160300 PROTEIN"/>
    <property type="match status" value="1"/>
</dbReference>
<accession>A0A2S6MXY6</accession>
<keyword evidence="2" id="KW-1185">Reference proteome</keyword>
<dbReference type="Proteomes" id="UP000239089">
    <property type="component" value="Unassembled WGS sequence"/>
</dbReference>
<keyword evidence="1" id="KW-0808">Transferase</keyword>
<protein>
    <submittedName>
        <fullName evidence="1">Kinase</fullName>
    </submittedName>
</protein>
<name>A0A2S6MXY6_9HYPH</name>